<keyword evidence="7" id="KW-1185">Reference proteome</keyword>
<dbReference type="GO" id="GO:0003700">
    <property type="term" value="F:DNA-binding transcription factor activity"/>
    <property type="evidence" value="ECO:0007669"/>
    <property type="project" value="InterPro"/>
</dbReference>
<dbReference type="PROSITE" id="PS00894">
    <property type="entry name" value="HTH_DEOR_1"/>
    <property type="match status" value="1"/>
</dbReference>
<dbReference type="SMART" id="SM00420">
    <property type="entry name" value="HTH_DEOR"/>
    <property type="match status" value="1"/>
</dbReference>
<dbReference type="EMBL" id="CP020715">
    <property type="protein sequence ID" value="ARJ07201.1"/>
    <property type="molecule type" value="Genomic_DNA"/>
</dbReference>
<proteinExistence type="predicted"/>
<dbReference type="Gene3D" id="1.10.10.10">
    <property type="entry name" value="Winged helix-like DNA-binding domain superfamily/Winged helix DNA-binding domain"/>
    <property type="match status" value="1"/>
</dbReference>
<dbReference type="AlphaFoldDB" id="A0A1X9LTD9"/>
<keyword evidence="3" id="KW-0804">Transcription</keyword>
<dbReference type="Gene3D" id="3.40.50.2300">
    <property type="match status" value="2"/>
</dbReference>
<evidence type="ECO:0000256" key="1">
    <source>
        <dbReference type="ARBA" id="ARBA00023015"/>
    </source>
</evidence>
<dbReference type="InterPro" id="IPR046335">
    <property type="entry name" value="LacI/GalR-like_sensor"/>
</dbReference>
<evidence type="ECO:0000256" key="2">
    <source>
        <dbReference type="ARBA" id="ARBA00023125"/>
    </source>
</evidence>
<reference evidence="6 7" key="1">
    <citation type="submission" date="2017-04" db="EMBL/GenBank/DDBJ databases">
        <authorList>
            <person name="Afonso C.L."/>
            <person name="Miller P.J."/>
            <person name="Scott M.A."/>
            <person name="Spackman E."/>
            <person name="Goraichik I."/>
            <person name="Dimitrov K.M."/>
            <person name="Suarez D.L."/>
            <person name="Swayne D.E."/>
        </authorList>
    </citation>
    <scope>NUCLEOTIDE SEQUENCE [LARGE SCALE GENOMIC DNA]</scope>
    <source>
        <strain evidence="7">XA(T)</strain>
    </source>
</reference>
<accession>A0A1X9LTD9</accession>
<evidence type="ECO:0000256" key="3">
    <source>
        <dbReference type="ARBA" id="ARBA00023163"/>
    </source>
</evidence>
<dbReference type="GO" id="GO:0000976">
    <property type="term" value="F:transcription cis-regulatory region binding"/>
    <property type="evidence" value="ECO:0007669"/>
    <property type="project" value="TreeGrafter"/>
</dbReference>
<dbReference type="PANTHER" id="PTHR30146">
    <property type="entry name" value="LACI-RELATED TRANSCRIPTIONAL REPRESSOR"/>
    <property type="match status" value="1"/>
</dbReference>
<dbReference type="PRINTS" id="PR00037">
    <property type="entry name" value="HTHLACR"/>
</dbReference>
<dbReference type="PROSITE" id="PS51000">
    <property type="entry name" value="HTH_DEOR_2"/>
    <property type="match status" value="1"/>
</dbReference>
<dbReference type="Proteomes" id="UP000192775">
    <property type="component" value="Chromosome"/>
</dbReference>
<evidence type="ECO:0000313" key="6">
    <source>
        <dbReference type="EMBL" id="ARJ07201.1"/>
    </source>
</evidence>
<sequence>MYGVQRRERILAQLRENGSVSVSALARQLGVSELTVRRDVNTLAQQGLVTRVHGGATLRSILDTTRIAASGPAPRYVVGMVVPSLDYYWPQVVNGARAEAARLRTTILLRASTYDARDQRRQVEALLRTPALDGLIVAPDTSGDEALDTLRWLDALPVPVVLAERRVPAEAAELRLDSVASDHEVGAGLAVRHLHQAGHTRIGLFTQRDNPSRGPVEAGWRSALETLGLPADAARLDGIRFDAPGRDEAMDDALELLERTRTSAVVVLPDPQALALEQHALDRGIRVPHDLAIVAYDDDVARFGDPAITAIRPPKESVGREAVHLLVSRIEADEVRPTHRVRLGPELHVRRSSLPSAIDPASVAEAEGGTTWTEDGAE</sequence>
<evidence type="ECO:0000313" key="7">
    <source>
        <dbReference type="Proteomes" id="UP000192775"/>
    </source>
</evidence>
<gene>
    <name evidence="6" type="ORF">B5808_04445</name>
</gene>
<dbReference type="SUPFAM" id="SSF53822">
    <property type="entry name" value="Periplasmic binding protein-like I"/>
    <property type="match status" value="1"/>
</dbReference>
<dbReference type="PANTHER" id="PTHR30146:SF155">
    <property type="entry name" value="ALANINE RACEMASE"/>
    <property type="match status" value="1"/>
</dbReference>
<organism evidence="6 7">
    <name type="scientific">Cnuibacter physcomitrellae</name>
    <dbReference type="NCBI Taxonomy" id="1619308"/>
    <lineage>
        <taxon>Bacteria</taxon>
        <taxon>Bacillati</taxon>
        <taxon>Actinomycetota</taxon>
        <taxon>Actinomycetes</taxon>
        <taxon>Micrococcales</taxon>
        <taxon>Microbacteriaceae</taxon>
        <taxon>Cnuibacter</taxon>
    </lineage>
</organism>
<dbReference type="InterPro" id="IPR036390">
    <property type="entry name" value="WH_DNA-bd_sf"/>
</dbReference>
<dbReference type="CDD" id="cd06267">
    <property type="entry name" value="PBP1_LacI_sugar_binding-like"/>
    <property type="match status" value="1"/>
</dbReference>
<dbReference type="InterPro" id="IPR036388">
    <property type="entry name" value="WH-like_DNA-bd_sf"/>
</dbReference>
<feature type="region of interest" description="Disordered" evidence="4">
    <location>
        <begin position="358"/>
        <end position="378"/>
    </location>
</feature>
<feature type="domain" description="HTH deoR-type" evidence="5">
    <location>
        <begin position="3"/>
        <end position="58"/>
    </location>
</feature>
<dbReference type="InterPro" id="IPR018356">
    <property type="entry name" value="Tscrpt_reg_HTH_DeoR_CS"/>
</dbReference>
<evidence type="ECO:0000256" key="4">
    <source>
        <dbReference type="SAM" id="MobiDB-lite"/>
    </source>
</evidence>
<name>A0A1X9LTD9_9MICO</name>
<dbReference type="STRING" id="1619308.B5808_04445"/>
<evidence type="ECO:0000259" key="5">
    <source>
        <dbReference type="PROSITE" id="PS51000"/>
    </source>
</evidence>
<keyword evidence="2" id="KW-0238">DNA-binding</keyword>
<dbReference type="InterPro" id="IPR028082">
    <property type="entry name" value="Peripla_BP_I"/>
</dbReference>
<dbReference type="InterPro" id="IPR001034">
    <property type="entry name" value="DeoR_HTH"/>
</dbReference>
<dbReference type="KEGG" id="cphy:B5808_04445"/>
<dbReference type="Pfam" id="PF08220">
    <property type="entry name" value="HTH_DeoR"/>
    <property type="match status" value="1"/>
</dbReference>
<protein>
    <recommendedName>
        <fullName evidence="5">HTH deoR-type domain-containing protein</fullName>
    </recommendedName>
</protein>
<dbReference type="SUPFAM" id="SSF46785">
    <property type="entry name" value="Winged helix' DNA-binding domain"/>
    <property type="match status" value="1"/>
</dbReference>
<dbReference type="Pfam" id="PF13377">
    <property type="entry name" value="Peripla_BP_3"/>
    <property type="match status" value="1"/>
</dbReference>
<keyword evidence="1" id="KW-0805">Transcription regulation</keyword>